<dbReference type="InterPro" id="IPR036388">
    <property type="entry name" value="WH-like_DNA-bd_sf"/>
</dbReference>
<comment type="caution">
    <text evidence="1">The sequence shown here is derived from an EMBL/GenBank/DDBJ whole genome shotgun (WGS) entry which is preliminary data.</text>
</comment>
<dbReference type="Proteomes" id="UP000075420">
    <property type="component" value="Unassembled WGS sequence"/>
</dbReference>
<dbReference type="InterPro" id="IPR009057">
    <property type="entry name" value="Homeodomain-like_sf"/>
</dbReference>
<dbReference type="EMBL" id="JELY01002196">
    <property type="protein sequence ID" value="KYF53296.1"/>
    <property type="molecule type" value="Genomic_DNA"/>
</dbReference>
<gene>
    <name evidence="1" type="ORF">BE08_02730</name>
</gene>
<protein>
    <recommendedName>
        <fullName evidence="3">Antitoxin</fullName>
    </recommendedName>
</protein>
<organism evidence="1 2">
    <name type="scientific">Sorangium cellulosum</name>
    <name type="common">Polyangium cellulosum</name>
    <dbReference type="NCBI Taxonomy" id="56"/>
    <lineage>
        <taxon>Bacteria</taxon>
        <taxon>Pseudomonadati</taxon>
        <taxon>Myxococcota</taxon>
        <taxon>Polyangia</taxon>
        <taxon>Polyangiales</taxon>
        <taxon>Polyangiaceae</taxon>
        <taxon>Sorangium</taxon>
    </lineage>
</organism>
<dbReference type="AlphaFoldDB" id="A0A150PCA7"/>
<evidence type="ECO:0008006" key="3">
    <source>
        <dbReference type="Google" id="ProtNLM"/>
    </source>
</evidence>
<dbReference type="SUPFAM" id="SSF46689">
    <property type="entry name" value="Homeodomain-like"/>
    <property type="match status" value="1"/>
</dbReference>
<dbReference type="Gene3D" id="1.10.10.10">
    <property type="entry name" value="Winged helix-like DNA-binding domain superfamily/Winged helix DNA-binding domain"/>
    <property type="match status" value="1"/>
</dbReference>
<accession>A0A150PCA7</accession>
<dbReference type="PANTHER" id="PTHR34849">
    <property type="entry name" value="SSL5025 PROTEIN"/>
    <property type="match status" value="1"/>
</dbReference>
<dbReference type="PANTHER" id="PTHR34849:SF3">
    <property type="entry name" value="SSR2962 PROTEIN"/>
    <property type="match status" value="1"/>
</dbReference>
<proteinExistence type="predicted"/>
<evidence type="ECO:0000313" key="2">
    <source>
        <dbReference type="Proteomes" id="UP000075420"/>
    </source>
</evidence>
<name>A0A150PCA7_SORCE</name>
<dbReference type="Pfam" id="PF04255">
    <property type="entry name" value="DUF433"/>
    <property type="match status" value="1"/>
</dbReference>
<sequence>MEDWIVARPGLLGGKPCIKGTRISVEFILELLASGATPEQILEGYPQLTPEGLSAALRYAVRSLKNEVVWDVKIPA</sequence>
<reference evidence="1 2" key="1">
    <citation type="submission" date="2014-02" db="EMBL/GenBank/DDBJ databases">
        <title>The small core and large imbalanced accessory genome model reveals a collaborative survival strategy of Sorangium cellulosum strains in nature.</title>
        <authorList>
            <person name="Han K."/>
            <person name="Peng R."/>
            <person name="Blom J."/>
            <person name="Li Y.-Z."/>
        </authorList>
    </citation>
    <scope>NUCLEOTIDE SEQUENCE [LARGE SCALE GENOMIC DNA]</scope>
    <source>
        <strain evidence="1 2">So0157-25</strain>
    </source>
</reference>
<evidence type="ECO:0000313" key="1">
    <source>
        <dbReference type="EMBL" id="KYF53296.1"/>
    </source>
</evidence>
<dbReference type="InterPro" id="IPR007367">
    <property type="entry name" value="DUF433"/>
</dbReference>